<comment type="subunit">
    <text evidence="10">Monomer. Associates with 30S ribosomal subunit, binds 16S rRNA.</text>
</comment>
<dbReference type="SUPFAM" id="SSF52540">
    <property type="entry name" value="P-loop containing nucleoside triphosphate hydrolases"/>
    <property type="match status" value="1"/>
</dbReference>
<keyword evidence="1 10" id="KW-0963">Cytoplasm</keyword>
<dbReference type="NCBIfam" id="TIGR00157">
    <property type="entry name" value="ribosome small subunit-dependent GTPase A"/>
    <property type="match status" value="1"/>
</dbReference>
<dbReference type="InterPro" id="IPR004881">
    <property type="entry name" value="Ribosome_biogen_GTPase_RsgA"/>
</dbReference>
<feature type="binding site" evidence="10">
    <location>
        <position position="251"/>
    </location>
    <ligand>
        <name>Zn(2+)</name>
        <dbReference type="ChEBI" id="CHEBI:29105"/>
    </ligand>
</feature>
<dbReference type="CDD" id="cd04466">
    <property type="entry name" value="S1_YloQ_GTPase"/>
    <property type="match status" value="1"/>
</dbReference>
<gene>
    <name evidence="10 13" type="primary">rsgA</name>
    <name evidence="13" type="ORF">FYJ83_01135</name>
</gene>
<dbReference type="Pfam" id="PF03193">
    <property type="entry name" value="RsgA_GTPase"/>
    <property type="match status" value="1"/>
</dbReference>
<comment type="subcellular location">
    <subcellularLocation>
        <location evidence="10">Cytoplasm</location>
    </subcellularLocation>
</comment>
<dbReference type="EC" id="3.6.1.-" evidence="10"/>
<dbReference type="Gene3D" id="3.40.50.300">
    <property type="entry name" value="P-loop containing nucleotide triphosphate hydrolases"/>
    <property type="match status" value="1"/>
</dbReference>
<dbReference type="SUPFAM" id="SSF50249">
    <property type="entry name" value="Nucleic acid-binding proteins"/>
    <property type="match status" value="1"/>
</dbReference>
<dbReference type="InterPro" id="IPR031944">
    <property type="entry name" value="RsgA_N"/>
</dbReference>
<comment type="similarity">
    <text evidence="10">Belongs to the TRAFAC class YlqF/YawG GTPase family. RsgA subfamily.</text>
</comment>
<evidence type="ECO:0000259" key="11">
    <source>
        <dbReference type="PROSITE" id="PS50936"/>
    </source>
</evidence>
<evidence type="ECO:0000256" key="4">
    <source>
        <dbReference type="ARBA" id="ARBA00022730"/>
    </source>
</evidence>
<evidence type="ECO:0000256" key="5">
    <source>
        <dbReference type="ARBA" id="ARBA00022741"/>
    </source>
</evidence>
<dbReference type="GO" id="GO:0046872">
    <property type="term" value="F:metal ion binding"/>
    <property type="evidence" value="ECO:0007669"/>
    <property type="project" value="UniProtKB-KW"/>
</dbReference>
<comment type="cofactor">
    <cofactor evidence="10">
        <name>Zn(2+)</name>
        <dbReference type="ChEBI" id="CHEBI:29105"/>
    </cofactor>
    <text evidence="10">Binds 1 zinc ion per subunit.</text>
</comment>
<evidence type="ECO:0000313" key="13">
    <source>
        <dbReference type="EMBL" id="MSU00069.1"/>
    </source>
</evidence>
<dbReference type="GO" id="GO:0005525">
    <property type="term" value="F:GTP binding"/>
    <property type="evidence" value="ECO:0007669"/>
    <property type="project" value="UniProtKB-UniRule"/>
</dbReference>
<sequence>MLKGIIVKGVGGFYYVKTEDNIIECRARGVFREENLTPLIGDKVRIRISDEDKTGYIEEIYPRNSQLLRPPVANITQAIIVMSIKKPDINTWLLDRFLLMAEYENLEVTICLNKSDLDLDKGSRLKNIYETAGYKVIMTSAINHIGIEELKDTLNNNISVFAGPSGTGKSSLLNEVNKNFKLETGDVSAKTKRGKHTTRHVELLELDDNTFVLDSPGFSSLNVDFIEEESELREYFREIREYGQKCRFISCLHGNEPDCEVKNQVEKGNISKDRYENYLLFLEEIKNIRRY</sequence>
<evidence type="ECO:0000256" key="1">
    <source>
        <dbReference type="ARBA" id="ARBA00022490"/>
    </source>
</evidence>
<comment type="function">
    <text evidence="10">One of several proteins that assist in the late maturation steps of the functional core of the 30S ribosomal subunit. Helps release RbfA from mature subunits. May play a role in the assembly of ribosomal proteins into the subunit. Circularly permuted GTPase that catalyzes slow GTP hydrolysis, GTPase activity is stimulated by the 30S ribosomal subunit.</text>
</comment>
<evidence type="ECO:0000256" key="10">
    <source>
        <dbReference type="HAMAP-Rule" id="MF_01820"/>
    </source>
</evidence>
<dbReference type="GO" id="GO:0019843">
    <property type="term" value="F:rRNA binding"/>
    <property type="evidence" value="ECO:0007669"/>
    <property type="project" value="UniProtKB-KW"/>
</dbReference>
<keyword evidence="9 10" id="KW-0342">GTP-binding</keyword>
<feature type="domain" description="EngC GTPase" evidence="11">
    <location>
        <begin position="73"/>
        <end position="219"/>
    </location>
</feature>
<keyword evidence="3 10" id="KW-0479">Metal-binding</keyword>
<dbReference type="Pfam" id="PF16745">
    <property type="entry name" value="RsgA_N"/>
    <property type="match status" value="1"/>
</dbReference>
<dbReference type="InterPro" id="IPR010914">
    <property type="entry name" value="RsgA_GTPase_dom"/>
</dbReference>
<feature type="domain" description="CP-type G" evidence="12">
    <location>
        <begin position="64"/>
        <end position="221"/>
    </location>
</feature>
<dbReference type="GO" id="GO:0042274">
    <property type="term" value="P:ribosomal small subunit biogenesis"/>
    <property type="evidence" value="ECO:0007669"/>
    <property type="project" value="UniProtKB-UniRule"/>
</dbReference>
<organism evidence="13 14">
    <name type="scientific">Tissierella pigra</name>
    <dbReference type="NCBI Taxonomy" id="2607614"/>
    <lineage>
        <taxon>Bacteria</taxon>
        <taxon>Bacillati</taxon>
        <taxon>Bacillota</taxon>
        <taxon>Tissierellia</taxon>
        <taxon>Tissierellales</taxon>
        <taxon>Tissierellaceae</taxon>
        <taxon>Tissierella</taxon>
    </lineage>
</organism>
<dbReference type="PANTHER" id="PTHR32120:SF11">
    <property type="entry name" value="SMALL RIBOSOMAL SUBUNIT BIOGENESIS GTPASE RSGA 1, MITOCHONDRIAL-RELATED"/>
    <property type="match status" value="1"/>
</dbReference>
<feature type="binding site" evidence="10">
    <location>
        <position position="246"/>
    </location>
    <ligand>
        <name>Zn(2+)</name>
        <dbReference type="ChEBI" id="CHEBI:29105"/>
    </ligand>
</feature>
<dbReference type="PROSITE" id="PS50936">
    <property type="entry name" value="ENGC_GTPASE"/>
    <property type="match status" value="1"/>
</dbReference>
<evidence type="ECO:0000259" key="12">
    <source>
        <dbReference type="PROSITE" id="PS51721"/>
    </source>
</evidence>
<feature type="binding site" evidence="10">
    <location>
        <begin position="163"/>
        <end position="171"/>
    </location>
    <ligand>
        <name>GTP</name>
        <dbReference type="ChEBI" id="CHEBI:37565"/>
    </ligand>
</feature>
<evidence type="ECO:0000256" key="6">
    <source>
        <dbReference type="ARBA" id="ARBA00022801"/>
    </source>
</evidence>
<dbReference type="HAMAP" id="MF_01820">
    <property type="entry name" value="GTPase_RsgA"/>
    <property type="match status" value="1"/>
</dbReference>
<keyword evidence="2 10" id="KW-0690">Ribosome biogenesis</keyword>
<dbReference type="InterPro" id="IPR030378">
    <property type="entry name" value="G_CP_dom"/>
</dbReference>
<dbReference type="Proteomes" id="UP000469523">
    <property type="component" value="Unassembled WGS sequence"/>
</dbReference>
<keyword evidence="7 10" id="KW-0862">Zinc</keyword>
<feature type="binding site" evidence="10">
    <location>
        <begin position="113"/>
        <end position="116"/>
    </location>
    <ligand>
        <name>GTP</name>
        <dbReference type="ChEBI" id="CHEBI:37565"/>
    </ligand>
</feature>
<dbReference type="Gene3D" id="1.10.40.50">
    <property type="entry name" value="Probable gtpase engc, domain 3"/>
    <property type="match status" value="1"/>
</dbReference>
<dbReference type="RefSeq" id="WP_154438247.1">
    <property type="nucleotide sequence ID" value="NZ_VUNQ01000001.1"/>
</dbReference>
<evidence type="ECO:0000256" key="9">
    <source>
        <dbReference type="ARBA" id="ARBA00023134"/>
    </source>
</evidence>
<evidence type="ECO:0000256" key="8">
    <source>
        <dbReference type="ARBA" id="ARBA00022884"/>
    </source>
</evidence>
<dbReference type="CDD" id="cd01854">
    <property type="entry name" value="YjeQ_EngC"/>
    <property type="match status" value="1"/>
</dbReference>
<keyword evidence="14" id="KW-1185">Reference proteome</keyword>
<protein>
    <recommendedName>
        <fullName evidence="10">Small ribosomal subunit biogenesis GTPase RsgA</fullName>
        <ecNumber evidence="10">3.6.1.-</ecNumber>
    </recommendedName>
</protein>
<feature type="binding site" evidence="10">
    <location>
        <position position="259"/>
    </location>
    <ligand>
        <name>Zn(2+)</name>
        <dbReference type="ChEBI" id="CHEBI:29105"/>
    </ligand>
</feature>
<keyword evidence="6 10" id="KW-0378">Hydrolase</keyword>
<feature type="binding site" evidence="10">
    <location>
        <position position="253"/>
    </location>
    <ligand>
        <name>Zn(2+)</name>
        <dbReference type="ChEBI" id="CHEBI:29105"/>
    </ligand>
</feature>
<dbReference type="GO" id="GO:0003924">
    <property type="term" value="F:GTPase activity"/>
    <property type="evidence" value="ECO:0007669"/>
    <property type="project" value="UniProtKB-UniRule"/>
</dbReference>
<evidence type="ECO:0000256" key="2">
    <source>
        <dbReference type="ARBA" id="ARBA00022517"/>
    </source>
</evidence>
<keyword evidence="8 10" id="KW-0694">RNA-binding</keyword>
<dbReference type="PROSITE" id="PS51721">
    <property type="entry name" value="G_CP"/>
    <property type="match status" value="1"/>
</dbReference>
<evidence type="ECO:0000256" key="3">
    <source>
        <dbReference type="ARBA" id="ARBA00022723"/>
    </source>
</evidence>
<evidence type="ECO:0000256" key="7">
    <source>
        <dbReference type="ARBA" id="ARBA00022833"/>
    </source>
</evidence>
<dbReference type="InterPro" id="IPR027417">
    <property type="entry name" value="P-loop_NTPase"/>
</dbReference>
<dbReference type="EMBL" id="VUNQ01000001">
    <property type="protein sequence ID" value="MSU00069.1"/>
    <property type="molecule type" value="Genomic_DNA"/>
</dbReference>
<dbReference type="PANTHER" id="PTHR32120">
    <property type="entry name" value="SMALL RIBOSOMAL SUBUNIT BIOGENESIS GTPASE RSGA"/>
    <property type="match status" value="1"/>
</dbReference>
<keyword evidence="5 10" id="KW-0547">Nucleotide-binding</keyword>
<proteinExistence type="inferred from homology"/>
<evidence type="ECO:0000313" key="14">
    <source>
        <dbReference type="Proteomes" id="UP000469523"/>
    </source>
</evidence>
<comment type="caution">
    <text evidence="13">The sequence shown here is derived from an EMBL/GenBank/DDBJ whole genome shotgun (WGS) entry which is preliminary data.</text>
</comment>
<dbReference type="Gene3D" id="2.40.50.140">
    <property type="entry name" value="Nucleic acid-binding proteins"/>
    <property type="match status" value="1"/>
</dbReference>
<reference evidence="13 14" key="1">
    <citation type="submission" date="2019-09" db="EMBL/GenBank/DDBJ databases">
        <title>In-depth cultivation of the pig gut microbiome towards novel bacterial diversity and tailored functional studies.</title>
        <authorList>
            <person name="Wylensek D."/>
            <person name="Hitch T.C.A."/>
            <person name="Clavel T."/>
        </authorList>
    </citation>
    <scope>NUCLEOTIDE SEQUENCE [LARGE SCALE GENOMIC DNA]</scope>
    <source>
        <strain evidence="13 14">WCA3-693-APC-4?</strain>
    </source>
</reference>
<keyword evidence="4 10" id="KW-0699">rRNA-binding</keyword>
<name>A0A6N7XDF9_9FIRM</name>
<accession>A0A6N7XDF9</accession>
<dbReference type="AlphaFoldDB" id="A0A6N7XDF9"/>
<dbReference type="GO" id="GO:0005737">
    <property type="term" value="C:cytoplasm"/>
    <property type="evidence" value="ECO:0007669"/>
    <property type="project" value="UniProtKB-SubCell"/>
</dbReference>
<dbReference type="InterPro" id="IPR012340">
    <property type="entry name" value="NA-bd_OB-fold"/>
</dbReference>